<dbReference type="GO" id="GO:0003677">
    <property type="term" value="F:DNA binding"/>
    <property type="evidence" value="ECO:0007669"/>
    <property type="project" value="UniProtKB-KW"/>
</dbReference>
<keyword evidence="7" id="KW-0238">DNA-binding</keyword>
<organism evidence="13 14">
    <name type="scientific">Operophtera brumata</name>
    <name type="common">Winter moth</name>
    <name type="synonym">Phalaena brumata</name>
    <dbReference type="NCBI Taxonomy" id="104452"/>
    <lineage>
        <taxon>Eukaryota</taxon>
        <taxon>Metazoa</taxon>
        <taxon>Ecdysozoa</taxon>
        <taxon>Arthropoda</taxon>
        <taxon>Hexapoda</taxon>
        <taxon>Insecta</taxon>
        <taxon>Pterygota</taxon>
        <taxon>Neoptera</taxon>
        <taxon>Endopterygota</taxon>
        <taxon>Lepidoptera</taxon>
        <taxon>Glossata</taxon>
        <taxon>Ditrysia</taxon>
        <taxon>Geometroidea</taxon>
        <taxon>Geometridae</taxon>
        <taxon>Larentiinae</taxon>
        <taxon>Operophtera</taxon>
    </lineage>
</organism>
<evidence type="ECO:0000256" key="7">
    <source>
        <dbReference type="ARBA" id="ARBA00023125"/>
    </source>
</evidence>
<evidence type="ECO:0000256" key="9">
    <source>
        <dbReference type="ARBA" id="ARBA00023242"/>
    </source>
</evidence>
<dbReference type="PANTHER" id="PTHR24394">
    <property type="entry name" value="ZINC FINGER PROTEIN"/>
    <property type="match status" value="1"/>
</dbReference>
<comment type="subcellular location">
    <subcellularLocation>
        <location evidence="1">Nucleus</location>
    </subcellularLocation>
</comment>
<keyword evidence="2" id="KW-0479">Metal-binding</keyword>
<dbReference type="FunFam" id="3.30.160.60:FF:000060">
    <property type="entry name" value="zinc finger protein 436"/>
    <property type="match status" value="1"/>
</dbReference>
<keyword evidence="9" id="KW-0539">Nucleus</keyword>
<dbReference type="GO" id="GO:0008270">
    <property type="term" value="F:zinc ion binding"/>
    <property type="evidence" value="ECO:0007669"/>
    <property type="project" value="UniProtKB-KW"/>
</dbReference>
<dbReference type="AlphaFoldDB" id="A0A0L7LDM4"/>
<evidence type="ECO:0000313" key="13">
    <source>
        <dbReference type="EMBL" id="KOB73499.1"/>
    </source>
</evidence>
<keyword evidence="6" id="KW-0805">Transcription regulation</keyword>
<dbReference type="InterPro" id="IPR036236">
    <property type="entry name" value="Znf_C2H2_sf"/>
</dbReference>
<gene>
    <name evidence="13" type="ORF">OBRU01_04290</name>
</gene>
<dbReference type="STRING" id="104452.A0A0L7LDM4"/>
<evidence type="ECO:0000256" key="1">
    <source>
        <dbReference type="ARBA" id="ARBA00004123"/>
    </source>
</evidence>
<keyword evidence="4 10" id="KW-0863">Zinc-finger</keyword>
<dbReference type="SUPFAM" id="SSF57667">
    <property type="entry name" value="beta-beta-alpha zinc fingers"/>
    <property type="match status" value="2"/>
</dbReference>
<dbReference type="EMBL" id="JTDY01001569">
    <property type="protein sequence ID" value="KOB73499.1"/>
    <property type="molecule type" value="Genomic_DNA"/>
</dbReference>
<evidence type="ECO:0000256" key="10">
    <source>
        <dbReference type="PROSITE-ProRule" id="PRU00042"/>
    </source>
</evidence>
<proteinExistence type="predicted"/>
<dbReference type="Pfam" id="PF00096">
    <property type="entry name" value="zf-C2H2"/>
    <property type="match status" value="3"/>
</dbReference>
<feature type="domain" description="C2H2-type" evidence="12">
    <location>
        <begin position="296"/>
        <end position="328"/>
    </location>
</feature>
<dbReference type="GO" id="GO:0000981">
    <property type="term" value="F:DNA-binding transcription factor activity, RNA polymerase II-specific"/>
    <property type="evidence" value="ECO:0007669"/>
    <property type="project" value="TreeGrafter"/>
</dbReference>
<keyword evidence="8" id="KW-0804">Transcription</keyword>
<evidence type="ECO:0000313" key="14">
    <source>
        <dbReference type="Proteomes" id="UP000037510"/>
    </source>
</evidence>
<reference evidence="13 14" key="1">
    <citation type="journal article" date="2015" name="Genome Biol. Evol.">
        <title>The genome of winter moth (Operophtera brumata) provides a genomic perspective on sexual dimorphism and phenology.</title>
        <authorList>
            <person name="Derks M.F."/>
            <person name="Smit S."/>
            <person name="Salis L."/>
            <person name="Schijlen E."/>
            <person name="Bossers A."/>
            <person name="Mateman C."/>
            <person name="Pijl A.S."/>
            <person name="de Ridder D."/>
            <person name="Groenen M.A."/>
            <person name="Visser M.E."/>
            <person name="Megens H.J."/>
        </authorList>
    </citation>
    <scope>NUCLEOTIDE SEQUENCE [LARGE SCALE GENOMIC DNA]</scope>
    <source>
        <strain evidence="13">WM2013NL</strain>
        <tissue evidence="13">Head and thorax</tissue>
    </source>
</reference>
<feature type="compositionally biased region" description="Basic residues" evidence="11">
    <location>
        <begin position="423"/>
        <end position="435"/>
    </location>
</feature>
<dbReference type="InterPro" id="IPR013087">
    <property type="entry name" value="Znf_C2H2_type"/>
</dbReference>
<dbReference type="SMART" id="SM00355">
    <property type="entry name" value="ZnF_C2H2"/>
    <property type="match status" value="3"/>
</dbReference>
<dbReference type="GO" id="GO:0000122">
    <property type="term" value="P:negative regulation of transcription by RNA polymerase II"/>
    <property type="evidence" value="ECO:0007669"/>
    <property type="project" value="UniProtKB-ARBA"/>
</dbReference>
<name>A0A0L7LDM4_OPEBR</name>
<evidence type="ECO:0000256" key="6">
    <source>
        <dbReference type="ARBA" id="ARBA00023015"/>
    </source>
</evidence>
<feature type="region of interest" description="Disordered" evidence="11">
    <location>
        <begin position="387"/>
        <end position="444"/>
    </location>
</feature>
<comment type="caution">
    <text evidence="13">The sequence shown here is derived from an EMBL/GenBank/DDBJ whole genome shotgun (WGS) entry which is preliminary data.</text>
</comment>
<evidence type="ECO:0000256" key="5">
    <source>
        <dbReference type="ARBA" id="ARBA00022833"/>
    </source>
</evidence>
<keyword evidence="14" id="KW-1185">Reference proteome</keyword>
<feature type="compositionally biased region" description="Polar residues" evidence="11">
    <location>
        <begin position="196"/>
        <end position="205"/>
    </location>
</feature>
<evidence type="ECO:0000256" key="4">
    <source>
        <dbReference type="ARBA" id="ARBA00022771"/>
    </source>
</evidence>
<evidence type="ECO:0000259" key="12">
    <source>
        <dbReference type="PROSITE" id="PS50157"/>
    </source>
</evidence>
<keyword evidence="3" id="KW-0677">Repeat</keyword>
<dbReference type="Proteomes" id="UP000037510">
    <property type="component" value="Unassembled WGS sequence"/>
</dbReference>
<evidence type="ECO:0000256" key="2">
    <source>
        <dbReference type="ARBA" id="ARBA00022723"/>
    </source>
</evidence>
<dbReference type="PROSITE" id="PS50157">
    <property type="entry name" value="ZINC_FINGER_C2H2_2"/>
    <property type="match status" value="3"/>
</dbReference>
<dbReference type="PANTHER" id="PTHR24394:SF29">
    <property type="entry name" value="MYONEURIN"/>
    <property type="match status" value="1"/>
</dbReference>
<accession>A0A0L7LDM4</accession>
<keyword evidence="5" id="KW-0862">Zinc</keyword>
<evidence type="ECO:0000256" key="8">
    <source>
        <dbReference type="ARBA" id="ARBA00023163"/>
    </source>
</evidence>
<evidence type="ECO:0000256" key="3">
    <source>
        <dbReference type="ARBA" id="ARBA00022737"/>
    </source>
</evidence>
<sequence length="585" mass="67802">MAGIHVCVGEYESPLLPHLTVDNGHVHQDHTRHWLVYTTCSRVQQARGPDGIHVCVGEYESPLLPHLIVDNGHVHQDHTRHWLVYTTCSRVQRARRPDGIHVCVGEYESPLLPHLTVDNGHVHQDHTRHWLVYTTCSRVQRARGPDGIHVCVGEYESPLLPHLTVDNGHVHQDHTRHWLPSHVPHVSHTSHVTEAQHASHSQHVTHATHPRSHGPSHLQHEPQPLKVLKVPTPLSYNAMIHDQHEHDQHEHDQHEHDQHEHGHEQKNIVNQKIKLELEPKTNGKIHKRVHNGDKPYKCELCGRDFRQWSDLKKYSLNVHRRIHTGERNYKCDYCSKTFSASSYRLTHMRTHTGDRPYKCDECGKCFRCAFDLRRHLLVHDKIRNRFDEQKPKPKEKKIKLEKDKVQIPSEPKSKLIKPTAPKHTIKKSPKKKSPTNKKGAPNVTVQNRDGLFKINEYPNSEEFERPQFTKFKIVYSDSEFNKETSQSPYKAQLYRESDRDGLAVLKPLLRSEYRENTDGKLQIFTHVEKSKEYNGSTVSNSQVLGDIRHLERDVAREVRSDGNINGEVMENAFLERLTALYNVPA</sequence>
<evidence type="ECO:0000256" key="11">
    <source>
        <dbReference type="SAM" id="MobiDB-lite"/>
    </source>
</evidence>
<dbReference type="PROSITE" id="PS00028">
    <property type="entry name" value="ZINC_FINGER_C2H2_1"/>
    <property type="match status" value="2"/>
</dbReference>
<dbReference type="FunFam" id="3.30.160.60:FF:001465">
    <property type="entry name" value="Zinc finger protein 560"/>
    <property type="match status" value="1"/>
</dbReference>
<feature type="domain" description="C2H2-type" evidence="12">
    <location>
        <begin position="357"/>
        <end position="384"/>
    </location>
</feature>
<feature type="region of interest" description="Disordered" evidence="11">
    <location>
        <begin position="244"/>
        <end position="263"/>
    </location>
</feature>
<dbReference type="FunFam" id="3.30.160.60:FF:000624">
    <property type="entry name" value="zinc finger protein 697"/>
    <property type="match status" value="1"/>
</dbReference>
<feature type="domain" description="C2H2-type" evidence="12">
    <location>
        <begin position="329"/>
        <end position="356"/>
    </location>
</feature>
<dbReference type="GO" id="GO:0005634">
    <property type="term" value="C:nucleus"/>
    <property type="evidence" value="ECO:0007669"/>
    <property type="project" value="UniProtKB-SubCell"/>
</dbReference>
<feature type="region of interest" description="Disordered" evidence="11">
    <location>
        <begin position="189"/>
        <end position="220"/>
    </location>
</feature>
<feature type="compositionally biased region" description="Basic and acidic residues" evidence="11">
    <location>
        <begin position="387"/>
        <end position="405"/>
    </location>
</feature>
<protein>
    <submittedName>
        <fullName evidence="13">Zinc finger protein</fullName>
    </submittedName>
</protein>
<dbReference type="Gene3D" id="3.30.160.60">
    <property type="entry name" value="Classic Zinc Finger"/>
    <property type="match status" value="3"/>
</dbReference>